<evidence type="ECO:0000313" key="1">
    <source>
        <dbReference type="EMBL" id="CAL8133979.1"/>
    </source>
</evidence>
<evidence type="ECO:0000313" key="2">
    <source>
        <dbReference type="Proteomes" id="UP001642540"/>
    </source>
</evidence>
<sequence>MLGCMKVAQLRLEEEMDKVKNVEDEEMEDTAIKEEEANKRFQKRMRLIKEVYEEFQSNLEQ</sequence>
<reference evidence="1 2" key="1">
    <citation type="submission" date="2024-08" db="EMBL/GenBank/DDBJ databases">
        <authorList>
            <person name="Cucini C."/>
            <person name="Frati F."/>
        </authorList>
    </citation>
    <scope>NUCLEOTIDE SEQUENCE [LARGE SCALE GENOMIC DNA]</scope>
</reference>
<accession>A0ABP1RRP7</accession>
<organism evidence="1 2">
    <name type="scientific">Orchesella dallaii</name>
    <dbReference type="NCBI Taxonomy" id="48710"/>
    <lineage>
        <taxon>Eukaryota</taxon>
        <taxon>Metazoa</taxon>
        <taxon>Ecdysozoa</taxon>
        <taxon>Arthropoda</taxon>
        <taxon>Hexapoda</taxon>
        <taxon>Collembola</taxon>
        <taxon>Entomobryomorpha</taxon>
        <taxon>Entomobryoidea</taxon>
        <taxon>Orchesellidae</taxon>
        <taxon>Orchesellinae</taxon>
        <taxon>Orchesella</taxon>
    </lineage>
</organism>
<protein>
    <submittedName>
        <fullName evidence="1">Uncharacterized protein</fullName>
    </submittedName>
</protein>
<name>A0ABP1RRP7_9HEXA</name>
<dbReference type="EMBL" id="CAXLJM020000103">
    <property type="protein sequence ID" value="CAL8133979.1"/>
    <property type="molecule type" value="Genomic_DNA"/>
</dbReference>
<dbReference type="Proteomes" id="UP001642540">
    <property type="component" value="Unassembled WGS sequence"/>
</dbReference>
<keyword evidence="2" id="KW-1185">Reference proteome</keyword>
<gene>
    <name evidence="1" type="ORF">ODALV1_LOCUS25306</name>
</gene>
<proteinExistence type="predicted"/>
<comment type="caution">
    <text evidence="1">The sequence shown here is derived from an EMBL/GenBank/DDBJ whole genome shotgun (WGS) entry which is preliminary data.</text>
</comment>